<keyword evidence="3" id="KW-1185">Reference proteome</keyword>
<feature type="chain" id="PRO_5012364374" evidence="1">
    <location>
        <begin position="25"/>
        <end position="136"/>
    </location>
</feature>
<evidence type="ECO:0000313" key="2">
    <source>
        <dbReference type="EMBL" id="SHI67376.1"/>
    </source>
</evidence>
<organism evidence="2 3">
    <name type="scientific">Flavobacterium terrae</name>
    <dbReference type="NCBI Taxonomy" id="415425"/>
    <lineage>
        <taxon>Bacteria</taxon>
        <taxon>Pseudomonadati</taxon>
        <taxon>Bacteroidota</taxon>
        <taxon>Flavobacteriia</taxon>
        <taxon>Flavobacteriales</taxon>
        <taxon>Flavobacteriaceae</taxon>
        <taxon>Flavobacterium</taxon>
    </lineage>
</organism>
<name>A0A1M6D2B3_9FLAO</name>
<evidence type="ECO:0000256" key="1">
    <source>
        <dbReference type="SAM" id="SignalP"/>
    </source>
</evidence>
<protein>
    <submittedName>
        <fullName evidence="2">Uncharacterized protein</fullName>
    </submittedName>
</protein>
<evidence type="ECO:0000313" key="3">
    <source>
        <dbReference type="Proteomes" id="UP000184488"/>
    </source>
</evidence>
<dbReference type="Proteomes" id="UP000184488">
    <property type="component" value="Unassembled WGS sequence"/>
</dbReference>
<dbReference type="OrthoDB" id="9876494at2"/>
<gene>
    <name evidence="2" type="ORF">SAMN05444363_1216</name>
</gene>
<dbReference type="EMBL" id="FQZI01000002">
    <property type="protein sequence ID" value="SHI67376.1"/>
    <property type="molecule type" value="Genomic_DNA"/>
</dbReference>
<reference evidence="3" key="1">
    <citation type="submission" date="2016-11" db="EMBL/GenBank/DDBJ databases">
        <authorList>
            <person name="Varghese N."/>
            <person name="Submissions S."/>
        </authorList>
    </citation>
    <scope>NUCLEOTIDE SEQUENCE [LARGE SCALE GENOMIC DNA]</scope>
    <source>
        <strain evidence="3">DSM 18829</strain>
    </source>
</reference>
<feature type="signal peptide" evidence="1">
    <location>
        <begin position="1"/>
        <end position="24"/>
    </location>
</feature>
<dbReference type="RefSeq" id="WP_073309544.1">
    <property type="nucleotide sequence ID" value="NZ_FQZI01000002.1"/>
</dbReference>
<keyword evidence="1" id="KW-0732">Signal</keyword>
<sequence>MKKSTYYISILACFLFSFITPNLEQDFEPKTLNDIFPIDNIESVMIENINGKHQLTKKELESLKKNLKLAKYAGGLIEKPGHIYLKFKLKQTKNVVLGYAYASRNYIHFENEIDKNNKQFTGSYKMPEKFNFDSYK</sequence>
<dbReference type="AlphaFoldDB" id="A0A1M6D2B3"/>
<proteinExistence type="predicted"/>
<accession>A0A1M6D2B3</accession>